<name>A0A370UE06_9GAMM</name>
<dbReference type="InterPro" id="IPR010099">
    <property type="entry name" value="SDR39U1"/>
</dbReference>
<dbReference type="EMBL" id="QKRA01000001">
    <property type="protein sequence ID" value="RDL45935.1"/>
    <property type="molecule type" value="Genomic_DNA"/>
</dbReference>
<dbReference type="Pfam" id="PF01370">
    <property type="entry name" value="Epimerase"/>
    <property type="match status" value="1"/>
</dbReference>
<dbReference type="Gene3D" id="3.40.50.720">
    <property type="entry name" value="NAD(P)-binding Rossmann-like Domain"/>
    <property type="match status" value="1"/>
</dbReference>
<dbReference type="PANTHER" id="PTHR11092:SF0">
    <property type="entry name" value="EPIMERASE FAMILY PROTEIN SDR39U1"/>
    <property type="match status" value="1"/>
</dbReference>
<proteinExistence type="inferred from homology"/>
<dbReference type="AlphaFoldDB" id="A0A370UE06"/>
<comment type="caution">
    <text evidence="4">The sequence shown here is derived from an EMBL/GenBank/DDBJ whole genome shotgun (WGS) entry which is preliminary data.</text>
</comment>
<comment type="similarity">
    <text evidence="1">Belongs to the NAD(P)-dependent epimerase/dehydratase family. SDR39U1 subfamily.</text>
</comment>
<dbReference type="InterPro" id="IPR013549">
    <property type="entry name" value="DUF1731"/>
</dbReference>
<gene>
    <name evidence="4" type="ORF">DN730_02475</name>
</gene>
<dbReference type="RefSeq" id="WP_115466522.1">
    <property type="nucleotide sequence ID" value="NZ_QKRA01000001.1"/>
</dbReference>
<evidence type="ECO:0000256" key="1">
    <source>
        <dbReference type="ARBA" id="ARBA00009353"/>
    </source>
</evidence>
<dbReference type="PANTHER" id="PTHR11092">
    <property type="entry name" value="SUGAR NUCLEOTIDE EPIMERASE RELATED"/>
    <property type="match status" value="1"/>
</dbReference>
<protein>
    <submittedName>
        <fullName evidence="4">TIGR01777 family protein</fullName>
    </submittedName>
</protein>
<dbReference type="Proteomes" id="UP000254326">
    <property type="component" value="Unassembled WGS sequence"/>
</dbReference>
<reference evidence="4 5" key="1">
    <citation type="submission" date="2018-06" db="EMBL/GenBank/DDBJ databases">
        <title>Marinomonas sp. YLB-05 draft genome sequence.</title>
        <authorList>
            <person name="Yu L."/>
            <person name="Tang X."/>
        </authorList>
    </citation>
    <scope>NUCLEOTIDE SEQUENCE [LARGE SCALE GENOMIC DNA]</scope>
    <source>
        <strain evidence="4 5">YLB-05</strain>
    </source>
</reference>
<evidence type="ECO:0000313" key="5">
    <source>
        <dbReference type="Proteomes" id="UP000254326"/>
    </source>
</evidence>
<feature type="domain" description="DUF1731" evidence="3">
    <location>
        <begin position="238"/>
        <end position="283"/>
    </location>
</feature>
<organism evidence="4 5">
    <name type="scientific">Marinomonas piezotolerans</name>
    <dbReference type="NCBI Taxonomy" id="2213058"/>
    <lineage>
        <taxon>Bacteria</taxon>
        <taxon>Pseudomonadati</taxon>
        <taxon>Pseudomonadota</taxon>
        <taxon>Gammaproteobacteria</taxon>
        <taxon>Oceanospirillales</taxon>
        <taxon>Oceanospirillaceae</taxon>
        <taxon>Marinomonas</taxon>
    </lineage>
</organism>
<feature type="domain" description="NAD-dependent epimerase/dehydratase" evidence="2">
    <location>
        <begin position="3"/>
        <end position="202"/>
    </location>
</feature>
<keyword evidence="5" id="KW-1185">Reference proteome</keyword>
<dbReference type="NCBIfam" id="TIGR01777">
    <property type="entry name" value="yfcH"/>
    <property type="match status" value="1"/>
</dbReference>
<dbReference type="OrthoDB" id="9801773at2"/>
<accession>A0A370UE06</accession>
<evidence type="ECO:0000313" key="4">
    <source>
        <dbReference type="EMBL" id="RDL45935.1"/>
    </source>
</evidence>
<dbReference type="InterPro" id="IPR036291">
    <property type="entry name" value="NAD(P)-bd_dom_sf"/>
</dbReference>
<evidence type="ECO:0000259" key="2">
    <source>
        <dbReference type="Pfam" id="PF01370"/>
    </source>
</evidence>
<dbReference type="Pfam" id="PF08338">
    <property type="entry name" value="DUF1731"/>
    <property type="match status" value="1"/>
</dbReference>
<evidence type="ECO:0000259" key="3">
    <source>
        <dbReference type="Pfam" id="PF08338"/>
    </source>
</evidence>
<dbReference type="InterPro" id="IPR001509">
    <property type="entry name" value="Epimerase_deHydtase"/>
</dbReference>
<sequence length="285" mass="31631">MKILLTGASGFVATTLIPKLVAAGHDVYGLVHKNRSTSSYVTNIKLDDLNRHTFDAVINLAGANIGAKRWTHRRKKELIDSRVAFTRHLKSALQEVPPIWLNASAVGYYGFDSEQRFCEDTPPNDGFTHELCAMWEQEALTAMAARTVIFRLGVVLGNGGVLDKMKLPYKMGLGSKIGNGKQFFPWIHIEDVCCFIEHALKDERYQGSINLVSPEIVTQEQFSRALAKSYNRPHLLKTPAFALELAFGEMGGLVTKGQQVLPKALSDLGFEFRYSKLSDALNSLS</sequence>
<dbReference type="SUPFAM" id="SSF51735">
    <property type="entry name" value="NAD(P)-binding Rossmann-fold domains"/>
    <property type="match status" value="1"/>
</dbReference>